<keyword evidence="3" id="KW-1185">Reference proteome</keyword>
<dbReference type="Pfam" id="PF01381">
    <property type="entry name" value="HTH_3"/>
    <property type="match status" value="1"/>
</dbReference>
<protein>
    <submittedName>
        <fullName evidence="2">Transcriptional regulator</fullName>
    </submittedName>
</protein>
<name>A0A2S3ZXV5_ARTGL</name>
<feature type="domain" description="HTH cro/C1-type" evidence="1">
    <location>
        <begin position="35"/>
        <end position="89"/>
    </location>
</feature>
<evidence type="ECO:0000259" key="1">
    <source>
        <dbReference type="PROSITE" id="PS50943"/>
    </source>
</evidence>
<dbReference type="InterPro" id="IPR010982">
    <property type="entry name" value="Lambda_DNA-bd_dom_sf"/>
</dbReference>
<dbReference type="CDD" id="cd00093">
    <property type="entry name" value="HTH_XRE"/>
    <property type="match status" value="1"/>
</dbReference>
<dbReference type="Proteomes" id="UP000237061">
    <property type="component" value="Unassembled WGS sequence"/>
</dbReference>
<dbReference type="SMART" id="SM00530">
    <property type="entry name" value="HTH_XRE"/>
    <property type="match status" value="1"/>
</dbReference>
<dbReference type="Gene3D" id="1.10.260.40">
    <property type="entry name" value="lambda repressor-like DNA-binding domains"/>
    <property type="match status" value="1"/>
</dbReference>
<evidence type="ECO:0000313" key="2">
    <source>
        <dbReference type="EMBL" id="POH73737.1"/>
    </source>
</evidence>
<gene>
    <name evidence="2" type="ORF">CVS27_09815</name>
</gene>
<dbReference type="EMBL" id="PPXC01000006">
    <property type="protein sequence ID" value="POH73737.1"/>
    <property type="molecule type" value="Genomic_DNA"/>
</dbReference>
<dbReference type="AlphaFoldDB" id="A0A2S3ZXV5"/>
<dbReference type="GO" id="GO:0003677">
    <property type="term" value="F:DNA binding"/>
    <property type="evidence" value="ECO:0007669"/>
    <property type="project" value="InterPro"/>
</dbReference>
<reference evidence="2 3" key="1">
    <citation type="submission" date="2018-01" db="EMBL/GenBank/DDBJ databases">
        <title>Arthrobacter sp. nov., from glaciers in China.</title>
        <authorList>
            <person name="Liu Q."/>
            <person name="Xin Y.-H."/>
        </authorList>
    </citation>
    <scope>NUCLEOTIDE SEQUENCE [LARGE SCALE GENOMIC DNA]</scope>
    <source>
        <strain evidence="2 3">HLT2-12-2</strain>
    </source>
</reference>
<evidence type="ECO:0000313" key="3">
    <source>
        <dbReference type="Proteomes" id="UP000237061"/>
    </source>
</evidence>
<dbReference type="InterPro" id="IPR001387">
    <property type="entry name" value="Cro/C1-type_HTH"/>
</dbReference>
<organism evidence="2 3">
    <name type="scientific">Arthrobacter glacialis</name>
    <dbReference type="NCBI Taxonomy" id="1664"/>
    <lineage>
        <taxon>Bacteria</taxon>
        <taxon>Bacillati</taxon>
        <taxon>Actinomycetota</taxon>
        <taxon>Actinomycetes</taxon>
        <taxon>Micrococcales</taxon>
        <taxon>Micrococcaceae</taxon>
        <taxon>Arthrobacter</taxon>
    </lineage>
</organism>
<sequence length="90" mass="9844">MTIVVHDGKYRCRNRHYLAVRRSVVESITAVANSIRRARKDAGLTQEDLANLAETSERTIRAIETGTGNPSLRAVAAAANVLGLRLTVTR</sequence>
<dbReference type="PROSITE" id="PS50943">
    <property type="entry name" value="HTH_CROC1"/>
    <property type="match status" value="1"/>
</dbReference>
<comment type="caution">
    <text evidence="2">The sequence shown here is derived from an EMBL/GenBank/DDBJ whole genome shotgun (WGS) entry which is preliminary data.</text>
</comment>
<dbReference type="SUPFAM" id="SSF47413">
    <property type="entry name" value="lambda repressor-like DNA-binding domains"/>
    <property type="match status" value="1"/>
</dbReference>
<accession>A0A2S3ZXV5</accession>
<proteinExistence type="predicted"/>